<dbReference type="RefSeq" id="XP_017987351.1">
    <property type="nucleotide sequence ID" value="XM_018132071.1"/>
</dbReference>
<evidence type="ECO:0000313" key="2">
    <source>
        <dbReference type="EMBL" id="AMD20355.1"/>
    </source>
</evidence>
<dbReference type="OrthoDB" id="4054902at2759"/>
<dbReference type="STRING" id="45286.A0A109UYT7"/>
<gene>
    <name evidence="2" type="ORF">AW171_hschr42244</name>
</gene>
<dbReference type="AlphaFoldDB" id="A0A109UYT7"/>
<feature type="transmembrane region" description="Helical" evidence="1">
    <location>
        <begin position="156"/>
        <end position="181"/>
    </location>
</feature>
<evidence type="ECO:0000256" key="1">
    <source>
        <dbReference type="SAM" id="Phobius"/>
    </source>
</evidence>
<dbReference type="Proteomes" id="UP000243052">
    <property type="component" value="Chromosome iv"/>
</dbReference>
<keyword evidence="1" id="KW-0472">Membrane</keyword>
<accession>A0A109UYT7</accession>
<name>A0A109UYT7_9SACH</name>
<evidence type="ECO:0000313" key="3">
    <source>
        <dbReference type="Proteomes" id="UP000243052"/>
    </source>
</evidence>
<dbReference type="EMBL" id="CP014244">
    <property type="protein sequence ID" value="AMD20355.1"/>
    <property type="molecule type" value="Genomic_DNA"/>
</dbReference>
<proteinExistence type="predicted"/>
<feature type="transmembrane region" description="Helical" evidence="1">
    <location>
        <begin position="33"/>
        <end position="56"/>
    </location>
</feature>
<keyword evidence="1" id="KW-1133">Transmembrane helix</keyword>
<keyword evidence="1" id="KW-0812">Transmembrane</keyword>
<organism evidence="2 3">
    <name type="scientific">Eremothecium sinecaudum</name>
    <dbReference type="NCBI Taxonomy" id="45286"/>
    <lineage>
        <taxon>Eukaryota</taxon>
        <taxon>Fungi</taxon>
        <taxon>Dikarya</taxon>
        <taxon>Ascomycota</taxon>
        <taxon>Saccharomycotina</taxon>
        <taxon>Saccharomycetes</taxon>
        <taxon>Saccharomycetales</taxon>
        <taxon>Saccharomycetaceae</taxon>
        <taxon>Eremothecium</taxon>
    </lineage>
</organism>
<reference evidence="2 3" key="1">
    <citation type="submission" date="2016-01" db="EMBL/GenBank/DDBJ databases">
        <title>Genome sequence of the yeast Holleya sinecauda.</title>
        <authorList>
            <person name="Dietrich F.S."/>
        </authorList>
    </citation>
    <scope>NUCLEOTIDE SEQUENCE [LARGE SCALE GENOMIC DNA]</scope>
    <source>
        <strain evidence="2 3">ATCC 58844</strain>
    </source>
</reference>
<sequence>MAAFSLAPSLEANIQGYTCQCKSCEKSLLWKPWLVRLFLGGFICPLFWMVNMYLYLRIHCWGKSDILLPLVAPNELPTQLELEKDVINMKLLHETVDDSIEEFWENSTVLGPASTSRTSLSTSEVPTEITHSDYLKEIAKTVIHSHDYFRTVFLNWFLLSLCGLAGFLVIIIFLVVLPIYYSRVLHQ</sequence>
<keyword evidence="3" id="KW-1185">Reference proteome</keyword>
<protein>
    <submittedName>
        <fullName evidence="2">HDL389Cp</fullName>
    </submittedName>
</protein>
<dbReference type="GeneID" id="28723598"/>